<protein>
    <submittedName>
        <fullName evidence="4">Uncharacterized protein</fullName>
    </submittedName>
</protein>
<dbReference type="AlphaFoldDB" id="A0A914QIW8"/>
<name>A0A914QIW8_9BILA</name>
<sequence length="90" mass="10111">MGDRCFSGNGSKPSTSHDQNLDNQSTIVGNEFSIVLQKLLEKHAEVEQLKQENIQMKSALEKKQAVIKSLFETVSFLFLCTVICYDTVLD</sequence>
<keyword evidence="1" id="KW-0175">Coiled coil</keyword>
<evidence type="ECO:0000313" key="3">
    <source>
        <dbReference type="Proteomes" id="UP000887578"/>
    </source>
</evidence>
<accession>A0A914QIW8</accession>
<organism evidence="3 4">
    <name type="scientific">Panagrolaimus davidi</name>
    <dbReference type="NCBI Taxonomy" id="227884"/>
    <lineage>
        <taxon>Eukaryota</taxon>
        <taxon>Metazoa</taxon>
        <taxon>Ecdysozoa</taxon>
        <taxon>Nematoda</taxon>
        <taxon>Chromadorea</taxon>
        <taxon>Rhabditida</taxon>
        <taxon>Tylenchina</taxon>
        <taxon>Panagrolaimomorpha</taxon>
        <taxon>Panagrolaimoidea</taxon>
        <taxon>Panagrolaimidae</taxon>
        <taxon>Panagrolaimus</taxon>
    </lineage>
</organism>
<feature type="region of interest" description="Disordered" evidence="2">
    <location>
        <begin position="1"/>
        <end position="23"/>
    </location>
</feature>
<evidence type="ECO:0000256" key="1">
    <source>
        <dbReference type="SAM" id="Coils"/>
    </source>
</evidence>
<evidence type="ECO:0000313" key="4">
    <source>
        <dbReference type="WBParaSite" id="PDA_v2.g3160.t1"/>
    </source>
</evidence>
<dbReference type="Proteomes" id="UP000887578">
    <property type="component" value="Unplaced"/>
</dbReference>
<keyword evidence="3" id="KW-1185">Reference proteome</keyword>
<feature type="compositionally biased region" description="Polar residues" evidence="2">
    <location>
        <begin position="8"/>
        <end position="23"/>
    </location>
</feature>
<reference evidence="4" key="1">
    <citation type="submission" date="2022-11" db="UniProtKB">
        <authorList>
            <consortium name="WormBaseParasite"/>
        </authorList>
    </citation>
    <scope>IDENTIFICATION</scope>
</reference>
<feature type="coiled-coil region" evidence="1">
    <location>
        <begin position="39"/>
        <end position="66"/>
    </location>
</feature>
<dbReference type="WBParaSite" id="PDA_v2.g3160.t1">
    <property type="protein sequence ID" value="PDA_v2.g3160.t1"/>
    <property type="gene ID" value="PDA_v2.g3160"/>
</dbReference>
<evidence type="ECO:0000256" key="2">
    <source>
        <dbReference type="SAM" id="MobiDB-lite"/>
    </source>
</evidence>
<proteinExistence type="predicted"/>